<name>A0ABR9LAL1_9PSEU</name>
<gene>
    <name evidence="1" type="ORF">H4W30_004789</name>
</gene>
<dbReference type="Proteomes" id="UP000656548">
    <property type="component" value="Unassembled WGS sequence"/>
</dbReference>
<reference evidence="1 2" key="1">
    <citation type="submission" date="2020-10" db="EMBL/GenBank/DDBJ databases">
        <title>Sequencing the genomes of 1000 actinobacteria strains.</title>
        <authorList>
            <person name="Klenk H.-P."/>
        </authorList>
    </citation>
    <scope>NUCLEOTIDE SEQUENCE [LARGE SCALE GENOMIC DNA]</scope>
    <source>
        <strain evidence="1 2">DSM 46661</strain>
    </source>
</reference>
<proteinExistence type="predicted"/>
<sequence length="142" mass="15865">MRPDPLRLDDIRQYEVSARAHSGFPLSSREFAGEANEQEWKFYVHSTETTVALRARLAMETPDASYVVDAVVRYRSATPFTAEPSVLQDFLNGEAMPTLYPFIREALHEAGRKIRAEAILLGTYDPRASPIIVGADELDPAP</sequence>
<organism evidence="1 2">
    <name type="scientific">Amycolatopsis roodepoortensis</name>
    <dbReference type="NCBI Taxonomy" id="700274"/>
    <lineage>
        <taxon>Bacteria</taxon>
        <taxon>Bacillati</taxon>
        <taxon>Actinomycetota</taxon>
        <taxon>Actinomycetes</taxon>
        <taxon>Pseudonocardiales</taxon>
        <taxon>Pseudonocardiaceae</taxon>
        <taxon>Amycolatopsis</taxon>
    </lineage>
</organism>
<evidence type="ECO:0000313" key="1">
    <source>
        <dbReference type="EMBL" id="MBE1577729.1"/>
    </source>
</evidence>
<comment type="caution">
    <text evidence="1">The sequence shown here is derived from an EMBL/GenBank/DDBJ whole genome shotgun (WGS) entry which is preliminary data.</text>
</comment>
<protein>
    <submittedName>
        <fullName evidence="1">Uncharacterized protein</fullName>
    </submittedName>
</protein>
<evidence type="ECO:0000313" key="2">
    <source>
        <dbReference type="Proteomes" id="UP000656548"/>
    </source>
</evidence>
<dbReference type="RefSeq" id="WP_192744853.1">
    <property type="nucleotide sequence ID" value="NZ_JADBEJ010000005.1"/>
</dbReference>
<dbReference type="EMBL" id="JADBEJ010000005">
    <property type="protein sequence ID" value="MBE1577729.1"/>
    <property type="molecule type" value="Genomic_DNA"/>
</dbReference>
<accession>A0ABR9LAL1</accession>
<keyword evidence="2" id="KW-1185">Reference proteome</keyword>